<gene>
    <name evidence="2" type="ORF">GGR25_004425</name>
</gene>
<dbReference type="Pfam" id="PF13676">
    <property type="entry name" value="TIR_2"/>
    <property type="match status" value="1"/>
</dbReference>
<proteinExistence type="predicted"/>
<organism evidence="2 3">
    <name type="scientific">Kaistia hirudinis</name>
    <dbReference type="NCBI Taxonomy" id="1293440"/>
    <lineage>
        <taxon>Bacteria</taxon>
        <taxon>Pseudomonadati</taxon>
        <taxon>Pseudomonadota</taxon>
        <taxon>Alphaproteobacteria</taxon>
        <taxon>Hyphomicrobiales</taxon>
        <taxon>Kaistiaceae</taxon>
        <taxon>Kaistia</taxon>
    </lineage>
</organism>
<comment type="caution">
    <text evidence="2">The sequence shown here is derived from an EMBL/GenBank/DDBJ whole genome shotgun (WGS) entry which is preliminary data.</text>
</comment>
<feature type="domain" description="TIR" evidence="1">
    <location>
        <begin position="2"/>
        <end position="134"/>
    </location>
</feature>
<keyword evidence="3" id="KW-1185">Reference proteome</keyword>
<dbReference type="RefSeq" id="WP_183401015.1">
    <property type="nucleotide sequence ID" value="NZ_JACIDS010000006.1"/>
</dbReference>
<protein>
    <recommendedName>
        <fullName evidence="1">TIR domain-containing protein</fullName>
    </recommendedName>
</protein>
<name>A0A840AUJ0_9HYPH</name>
<dbReference type="SUPFAM" id="SSF52200">
    <property type="entry name" value="Toll/Interleukin receptor TIR domain"/>
    <property type="match status" value="1"/>
</dbReference>
<dbReference type="EMBL" id="JACIDS010000006">
    <property type="protein sequence ID" value="MBB3933352.1"/>
    <property type="molecule type" value="Genomic_DNA"/>
</dbReference>
<dbReference type="InterPro" id="IPR035897">
    <property type="entry name" value="Toll_tir_struct_dom_sf"/>
</dbReference>
<evidence type="ECO:0000259" key="1">
    <source>
        <dbReference type="PROSITE" id="PS50104"/>
    </source>
</evidence>
<dbReference type="Gene3D" id="3.40.50.10140">
    <property type="entry name" value="Toll/interleukin-1 receptor homology (TIR) domain"/>
    <property type="match status" value="1"/>
</dbReference>
<dbReference type="AlphaFoldDB" id="A0A840AUJ0"/>
<sequence length="463" mass="51732">MARDTIFICHATPDDNDFVRWLGARLTGHGYKVWADMFGLKGGTPFWNTIEDALREHACKVLYVASRASVDPKRQGVRNELSVADAVRKSLGDPAFIIPVRLDDVAFSDFPILVHQLNALDFSQGWGKCLIEMLDTLESANVPRMDRDQTAEFERWRQDAVKTAALVNDEPEPVLTSLSPINTLPAEVRYLKHNADAEAITQVLRASGIPFAPFYQLVITFTGLDEINAALPTPMAAELRARTPLQTFLSGEVADVTTPRRADALNIATALLRQHVERHLTQRGLKALPQRGSSAFYFPDGLVLNNKVPYTAASGRRTNKNVVGRSERNKIYWHLAMKVSVALGPPAFVRFKPYVAFSDDGQAAIADPKRTSPIRRRFCKNWWNQHWRQLQEAFAVWLAEGRAETVIALGASQHLVLAGRLLQLTAERHIVGDLQFQDEAEEPGEPDDDDDDFVVEALDEGEE</sequence>
<evidence type="ECO:0000313" key="3">
    <source>
        <dbReference type="Proteomes" id="UP000553963"/>
    </source>
</evidence>
<reference evidence="2 3" key="1">
    <citation type="submission" date="2020-08" db="EMBL/GenBank/DDBJ databases">
        <title>Genomic Encyclopedia of Type Strains, Phase IV (KMG-IV): sequencing the most valuable type-strain genomes for metagenomic binning, comparative biology and taxonomic classification.</title>
        <authorList>
            <person name="Goeker M."/>
        </authorList>
    </citation>
    <scope>NUCLEOTIDE SEQUENCE [LARGE SCALE GENOMIC DNA]</scope>
    <source>
        <strain evidence="2 3">DSM 25966</strain>
    </source>
</reference>
<accession>A0A840AUJ0</accession>
<dbReference type="InterPro" id="IPR000157">
    <property type="entry name" value="TIR_dom"/>
</dbReference>
<evidence type="ECO:0000313" key="2">
    <source>
        <dbReference type="EMBL" id="MBB3933352.1"/>
    </source>
</evidence>
<dbReference type="GO" id="GO:0007165">
    <property type="term" value="P:signal transduction"/>
    <property type="evidence" value="ECO:0007669"/>
    <property type="project" value="InterPro"/>
</dbReference>
<dbReference type="PROSITE" id="PS50104">
    <property type="entry name" value="TIR"/>
    <property type="match status" value="1"/>
</dbReference>
<dbReference type="Proteomes" id="UP000553963">
    <property type="component" value="Unassembled WGS sequence"/>
</dbReference>